<dbReference type="SUPFAM" id="SSF56235">
    <property type="entry name" value="N-terminal nucleophile aminohydrolases (Ntn hydrolases)"/>
    <property type="match status" value="1"/>
</dbReference>
<evidence type="ECO:0000313" key="4">
    <source>
        <dbReference type="Proteomes" id="UP000006327"/>
    </source>
</evidence>
<dbReference type="PANTHER" id="PTHR10188:SF6">
    <property type="entry name" value="N(4)-(BETA-N-ACETYLGLUCOSAMINYL)-L-ASPARAGINASE"/>
    <property type="match status" value="1"/>
</dbReference>
<dbReference type="Proteomes" id="UP000006327">
    <property type="component" value="Unassembled WGS sequence"/>
</dbReference>
<dbReference type="CDD" id="cd04513">
    <property type="entry name" value="Glycosylasparaginase"/>
    <property type="match status" value="1"/>
</dbReference>
<dbReference type="GO" id="GO:0005737">
    <property type="term" value="C:cytoplasm"/>
    <property type="evidence" value="ECO:0007669"/>
    <property type="project" value="TreeGrafter"/>
</dbReference>
<dbReference type="MEROPS" id="T02.007"/>
<comment type="caution">
    <text evidence="3">The sequence shown here is derived from an EMBL/GenBank/DDBJ whole genome shotgun (WGS) entry which is preliminary data.</text>
</comment>
<feature type="active site" description="Nucleophile" evidence="1">
    <location>
        <position position="192"/>
    </location>
</feature>
<dbReference type="AlphaFoldDB" id="K6Z3V4"/>
<evidence type="ECO:0000313" key="3">
    <source>
        <dbReference type="EMBL" id="GAC18115.1"/>
    </source>
</evidence>
<dbReference type="RefSeq" id="WP_007617594.1">
    <property type="nucleotide sequence ID" value="NZ_BAEO01000013.1"/>
</dbReference>
<sequence>MTDFNNGKRNFLKLSALSTCSLVATISIAKSPEKLSALIKLTNKPVVVSTWNYGLHANEIAWEVLSNGGKSIDAVEQGIRFLEENPDVMSVGYGSFPDREGKVTLDACIMDENQNCGSVAFLQGIKHPISVARKVMDNTSHEMLVGDGAKQFALFQGFRDENLLTPEAEEAWKKWLVKSNYEPVTNIEDHDTVGMLAIDANGDLSGACSTSGASFKMSGQVGGSSIIGAGLYVDNEVGAATATGIGELTVKTLGCHLVVEMMRQGLSPEAACELAIQRIVKNLGEDKKFQVGFLALNKKGEYGSYSIQSGFNHVATDKLGSKMVDAQNILI</sequence>
<keyword evidence="4" id="KW-1185">Reference proteome</keyword>
<keyword evidence="3" id="KW-0378">Hydrolase</keyword>
<evidence type="ECO:0000256" key="2">
    <source>
        <dbReference type="PIRSR" id="PIRSR600246-3"/>
    </source>
</evidence>
<dbReference type="GO" id="GO:0016811">
    <property type="term" value="F:hydrolase activity, acting on carbon-nitrogen (but not peptide) bonds, in linear amides"/>
    <property type="evidence" value="ECO:0007669"/>
    <property type="project" value="UniProtKB-ARBA"/>
</dbReference>
<dbReference type="InterPro" id="IPR029055">
    <property type="entry name" value="Ntn_hydrolases_N"/>
</dbReference>
<proteinExistence type="predicted"/>
<dbReference type="GO" id="GO:0008798">
    <property type="term" value="F:beta-aspartyl-peptidase activity"/>
    <property type="evidence" value="ECO:0007669"/>
    <property type="project" value="UniProtKB-EC"/>
</dbReference>
<dbReference type="Pfam" id="PF01112">
    <property type="entry name" value="Asparaginase_2"/>
    <property type="match status" value="1"/>
</dbReference>
<reference evidence="3 4" key="1">
    <citation type="journal article" date="2017" name="Antonie Van Leeuwenhoek">
        <title>Rhizobium rhizosphaerae sp. nov., a novel species isolated from rice rhizosphere.</title>
        <authorList>
            <person name="Zhao J.J."/>
            <person name="Zhang J."/>
            <person name="Zhang R.J."/>
            <person name="Zhang C.W."/>
            <person name="Yin H.Q."/>
            <person name="Zhang X.X."/>
        </authorList>
    </citation>
    <scope>NUCLEOTIDE SEQUENCE [LARGE SCALE GENOMIC DNA]</scope>
    <source>
        <strain evidence="3 4">BSs20135</strain>
    </source>
</reference>
<dbReference type="OrthoDB" id="9780217at2"/>
<feature type="site" description="Cleavage; by autolysis" evidence="2">
    <location>
        <begin position="191"/>
        <end position="192"/>
    </location>
</feature>
<dbReference type="EC" id="3.4.19.5" evidence="3"/>
<name>K6Z3V4_9ALTE</name>
<dbReference type="FunFam" id="3.60.20.30:FF:000005">
    <property type="entry name" value="N(4)-(Beta-N-acetylglucosaminyl)-L-asparaginase"/>
    <property type="match status" value="1"/>
</dbReference>
<dbReference type="EMBL" id="BAEO01000013">
    <property type="protein sequence ID" value="GAC18115.1"/>
    <property type="molecule type" value="Genomic_DNA"/>
</dbReference>
<dbReference type="InterPro" id="IPR000246">
    <property type="entry name" value="Peptidase_T2"/>
</dbReference>
<dbReference type="PANTHER" id="PTHR10188">
    <property type="entry name" value="L-ASPARAGINASE"/>
    <property type="match status" value="1"/>
</dbReference>
<dbReference type="Gene3D" id="3.60.20.30">
    <property type="entry name" value="(Glycosyl)asparaginase"/>
    <property type="match status" value="1"/>
</dbReference>
<accession>K6Z3V4</accession>
<organism evidence="3 4">
    <name type="scientific">Paraglaciecola arctica BSs20135</name>
    <dbReference type="NCBI Taxonomy" id="493475"/>
    <lineage>
        <taxon>Bacteria</taxon>
        <taxon>Pseudomonadati</taxon>
        <taxon>Pseudomonadota</taxon>
        <taxon>Gammaproteobacteria</taxon>
        <taxon>Alteromonadales</taxon>
        <taxon>Alteromonadaceae</taxon>
        <taxon>Paraglaciecola</taxon>
    </lineage>
</organism>
<dbReference type="eggNOG" id="COG1446">
    <property type="taxonomic scope" value="Bacteria"/>
</dbReference>
<protein>
    <submittedName>
        <fullName evidence="3">Beta-aspartyl-peptidase</fullName>
        <ecNumber evidence="3">3.4.19.5</ecNumber>
    </submittedName>
</protein>
<dbReference type="STRING" id="493475.GARC_1135"/>
<evidence type="ECO:0000256" key="1">
    <source>
        <dbReference type="PIRSR" id="PIRSR600246-1"/>
    </source>
</evidence>
<gene>
    <name evidence="3" type="primary">iaaA</name>
    <name evidence="3" type="ORF">GARC_1135</name>
</gene>